<dbReference type="Gene3D" id="3.10.620.30">
    <property type="match status" value="1"/>
</dbReference>
<dbReference type="InterPro" id="IPR002931">
    <property type="entry name" value="Transglutaminase-like"/>
</dbReference>
<dbReference type="AlphaFoldDB" id="A0AAE3FVU3"/>
<keyword evidence="2" id="KW-1133">Transmembrane helix</keyword>
<dbReference type="Pfam" id="PF13559">
    <property type="entry name" value="DUF4129"/>
    <property type="match status" value="1"/>
</dbReference>
<dbReference type="Pfam" id="PF01841">
    <property type="entry name" value="Transglut_core"/>
    <property type="match status" value="1"/>
</dbReference>
<reference evidence="4" key="1">
    <citation type="journal article" date="2022" name="Syst. Appl. Microbiol.">
        <title>Natronocalculus amylovorans gen. nov., sp. nov., and Natranaeroarchaeum aerophilus sp. nov., dominant culturable amylolytic natronoarchaea from hypersaline soda lakes in southwestern Siberia.</title>
        <authorList>
            <person name="Sorokin D.Y."/>
            <person name="Elcheninov A.G."/>
            <person name="Khizhniak T.V."/>
            <person name="Koenen M."/>
            <person name="Bale N.J."/>
            <person name="Damste J.S.S."/>
            <person name="Kublanov I.V."/>
        </authorList>
    </citation>
    <scope>NUCLEOTIDE SEQUENCE</scope>
    <source>
        <strain evidence="4">AArc-St2</strain>
    </source>
</reference>
<feature type="transmembrane region" description="Helical" evidence="2">
    <location>
        <begin position="174"/>
        <end position="193"/>
    </location>
</feature>
<feature type="transmembrane region" description="Helical" evidence="2">
    <location>
        <begin position="54"/>
        <end position="71"/>
    </location>
</feature>
<organism evidence="4 5">
    <name type="scientific">Natronocalculus amylovorans</name>
    <dbReference type="NCBI Taxonomy" id="2917812"/>
    <lineage>
        <taxon>Archaea</taxon>
        <taxon>Methanobacteriati</taxon>
        <taxon>Methanobacteriota</taxon>
        <taxon>Stenosarchaea group</taxon>
        <taxon>Halobacteria</taxon>
        <taxon>Halobacteriales</taxon>
        <taxon>Haloferacaceae</taxon>
        <taxon>Natronocalculus</taxon>
    </lineage>
</organism>
<evidence type="ECO:0000259" key="3">
    <source>
        <dbReference type="SMART" id="SM00460"/>
    </source>
</evidence>
<feature type="domain" description="Transglutaminase-like" evidence="3">
    <location>
        <begin position="450"/>
        <end position="520"/>
    </location>
</feature>
<sequence>MSLSTGSRTDRHHQTTQKATGVRRLPVVAILVVMSTFLYIFYTVTTVVGGTQQLVFVVGGAFIAATILGRYVPLRVGIALSIGLLIAGLSVYLLAIPESQRALFSLEQGAQDILTLVTGYSILRLTEAQIWVLSIAPVPTFLTWYLVIRGHDVLAVAAGGGTLLFFILTGDASILVTTIGVVAAVTAVALDTVSVPGGLRSHWDTIAIVVIAALILSSTISVVPGGATQPLFSGGTAVDSESNLVTERDDLSIEGSIELSPEVRFVVESPEQAYWRTASYDRYTGEGWVRTADSRSFDGPESIEQQPGETREITQTVTAEGDLRVLPAAWQPTAVQDQDLSAVQVTNDGDLATTEPLTEGDSYTVVSQHPDADSDVLRSAGVGYPDDIQQTYLQLPESTPDRVGAFTAELTGEDETPYDVARTIETYLRTEREYSLSVTRPDGDIADAFLFEMEAGYCTYYATTMVTMLRTQGIPARFVTGYTPGQQVDDDQWVVRGQNAHAWVEVYFPEQGWVAFEPTPRSAYDDARESQLDTARAAGEENVDTAGSDTSEFETTPSPDFDDRDEPELPDTGSENDTDTENDTDDSDANATGDRSENETRDSLGGDIDQTSLEQLGGTTDDFESEATAESEADPTVPTETYGLAVIGLLGAAIGVHRFGYTTRSYRALWVRFQWRSRDPHTDIERAYDRVETALASRYRPRRRGETPRAYLQIVGRGDDRIQQVRSLYEKSRYGEQVTRDDAITAVSLANDVITETVSIRTLLRN</sequence>
<accession>A0AAE3FVU3</accession>
<feature type="region of interest" description="Disordered" evidence="1">
    <location>
        <begin position="291"/>
        <end position="310"/>
    </location>
</feature>
<dbReference type="RefSeq" id="WP_250583444.1">
    <property type="nucleotide sequence ID" value="NZ_JAKRVX010000002.1"/>
</dbReference>
<gene>
    <name evidence="4" type="ORF">AArcSt2_06110</name>
</gene>
<dbReference type="InterPro" id="IPR052901">
    <property type="entry name" value="Bact_TGase-like"/>
</dbReference>
<feature type="region of interest" description="Disordered" evidence="1">
    <location>
        <begin position="524"/>
        <end position="615"/>
    </location>
</feature>
<keyword evidence="2" id="KW-0812">Transmembrane</keyword>
<dbReference type="PANTHER" id="PTHR42736:SF1">
    <property type="entry name" value="PROTEIN-GLUTAMINE GAMMA-GLUTAMYLTRANSFERASE"/>
    <property type="match status" value="1"/>
</dbReference>
<keyword evidence="2" id="KW-0472">Membrane</keyword>
<feature type="compositionally biased region" description="Basic and acidic residues" evidence="1">
    <location>
        <begin position="594"/>
        <end position="604"/>
    </location>
</feature>
<dbReference type="InterPro" id="IPR025403">
    <property type="entry name" value="TgpA-like_C"/>
</dbReference>
<dbReference type="Proteomes" id="UP001203207">
    <property type="component" value="Unassembled WGS sequence"/>
</dbReference>
<dbReference type="SMART" id="SM00460">
    <property type="entry name" value="TGc"/>
    <property type="match status" value="1"/>
</dbReference>
<evidence type="ECO:0000256" key="1">
    <source>
        <dbReference type="SAM" id="MobiDB-lite"/>
    </source>
</evidence>
<dbReference type="SUPFAM" id="SSF54001">
    <property type="entry name" value="Cysteine proteinases"/>
    <property type="match status" value="1"/>
</dbReference>
<evidence type="ECO:0000313" key="4">
    <source>
        <dbReference type="EMBL" id="MCL9816517.1"/>
    </source>
</evidence>
<feature type="transmembrane region" description="Helical" evidence="2">
    <location>
        <begin position="78"/>
        <end position="96"/>
    </location>
</feature>
<dbReference type="PANTHER" id="PTHR42736">
    <property type="entry name" value="PROTEIN-GLUTAMINE GAMMA-GLUTAMYLTRANSFERASE"/>
    <property type="match status" value="1"/>
</dbReference>
<dbReference type="Pfam" id="PF11992">
    <property type="entry name" value="TgpA_N"/>
    <property type="match status" value="1"/>
</dbReference>
<reference evidence="4" key="2">
    <citation type="submission" date="2022-02" db="EMBL/GenBank/DDBJ databases">
        <authorList>
            <person name="Elcheninov A.G."/>
            <person name="Sorokin D.Y."/>
            <person name="Kublanov I.V."/>
        </authorList>
    </citation>
    <scope>NUCLEOTIDE SEQUENCE</scope>
    <source>
        <strain evidence="4">AArc-St2</strain>
    </source>
</reference>
<feature type="transmembrane region" description="Helical" evidence="2">
    <location>
        <begin position="153"/>
        <end position="168"/>
    </location>
</feature>
<feature type="compositionally biased region" description="Polar residues" evidence="1">
    <location>
        <begin position="545"/>
        <end position="558"/>
    </location>
</feature>
<feature type="transmembrane region" description="Helical" evidence="2">
    <location>
        <begin position="205"/>
        <end position="223"/>
    </location>
</feature>
<feature type="compositionally biased region" description="Acidic residues" evidence="1">
    <location>
        <begin position="560"/>
        <end position="588"/>
    </location>
</feature>
<keyword evidence="5" id="KW-1185">Reference proteome</keyword>
<feature type="transmembrane region" description="Helical" evidence="2">
    <location>
        <begin position="128"/>
        <end position="146"/>
    </location>
</feature>
<evidence type="ECO:0000256" key="2">
    <source>
        <dbReference type="SAM" id="Phobius"/>
    </source>
</evidence>
<name>A0AAE3FVU3_9EURY</name>
<feature type="transmembrane region" description="Helical" evidence="2">
    <location>
        <begin position="21"/>
        <end position="42"/>
    </location>
</feature>
<dbReference type="EMBL" id="JAKRVX010000002">
    <property type="protein sequence ID" value="MCL9816517.1"/>
    <property type="molecule type" value="Genomic_DNA"/>
</dbReference>
<dbReference type="InterPro" id="IPR038765">
    <property type="entry name" value="Papain-like_cys_pep_sf"/>
</dbReference>
<proteinExistence type="predicted"/>
<comment type="caution">
    <text evidence="4">The sequence shown here is derived from an EMBL/GenBank/DDBJ whole genome shotgun (WGS) entry which is preliminary data.</text>
</comment>
<protein>
    <submittedName>
        <fullName evidence="4">TransglutaminaseTgpA domain-containing protein</fullName>
    </submittedName>
</protein>
<evidence type="ECO:0000313" key="5">
    <source>
        <dbReference type="Proteomes" id="UP001203207"/>
    </source>
</evidence>
<dbReference type="InterPro" id="IPR021878">
    <property type="entry name" value="TgpA_N"/>
</dbReference>